<dbReference type="SUPFAM" id="SSF51735">
    <property type="entry name" value="NAD(P)-binding Rossmann-fold domains"/>
    <property type="match status" value="1"/>
</dbReference>
<dbReference type="RefSeq" id="WP_189445068.1">
    <property type="nucleotide sequence ID" value="NZ_BMZI01000005.1"/>
</dbReference>
<dbReference type="Gene3D" id="3.40.50.720">
    <property type="entry name" value="NAD(P)-binding Rossmann-like Domain"/>
    <property type="match status" value="1"/>
</dbReference>
<dbReference type="PROSITE" id="PS00061">
    <property type="entry name" value="ADH_SHORT"/>
    <property type="match status" value="1"/>
</dbReference>
<evidence type="ECO:0000256" key="1">
    <source>
        <dbReference type="ARBA" id="ARBA00006484"/>
    </source>
</evidence>
<dbReference type="InterPro" id="IPR057326">
    <property type="entry name" value="KR_dom"/>
</dbReference>
<comment type="similarity">
    <text evidence="1 3">Belongs to the short-chain dehydrogenases/reductases (SDR) family.</text>
</comment>
<dbReference type="PRINTS" id="PR00080">
    <property type="entry name" value="SDRFAMILY"/>
</dbReference>
<evidence type="ECO:0000313" key="6">
    <source>
        <dbReference type="Proteomes" id="UP000646745"/>
    </source>
</evidence>
<dbReference type="PANTHER" id="PTHR42901">
    <property type="entry name" value="ALCOHOL DEHYDROGENASE"/>
    <property type="match status" value="1"/>
</dbReference>
<dbReference type="Pfam" id="PF00106">
    <property type="entry name" value="adh_short"/>
    <property type="match status" value="1"/>
</dbReference>
<dbReference type="EMBL" id="BMZI01000005">
    <property type="protein sequence ID" value="GHB25145.1"/>
    <property type="molecule type" value="Genomic_DNA"/>
</dbReference>
<proteinExistence type="inferred from homology"/>
<evidence type="ECO:0000256" key="2">
    <source>
        <dbReference type="ARBA" id="ARBA00023002"/>
    </source>
</evidence>
<dbReference type="Proteomes" id="UP000646745">
    <property type="component" value="Unassembled WGS sequence"/>
</dbReference>
<name>A0ABQ3E9B1_9GAMM</name>
<reference evidence="6" key="1">
    <citation type="journal article" date="2019" name="Int. J. Syst. Evol. Microbiol.">
        <title>The Global Catalogue of Microorganisms (GCM) 10K type strain sequencing project: providing services to taxonomists for standard genome sequencing and annotation.</title>
        <authorList>
            <consortium name="The Broad Institute Genomics Platform"/>
            <consortium name="The Broad Institute Genome Sequencing Center for Infectious Disease"/>
            <person name="Wu L."/>
            <person name="Ma J."/>
        </authorList>
    </citation>
    <scope>NUCLEOTIDE SEQUENCE [LARGE SCALE GENOMIC DNA]</scope>
    <source>
        <strain evidence="6">KCTC 32998</strain>
    </source>
</reference>
<feature type="domain" description="Ketoreductase" evidence="4">
    <location>
        <begin position="6"/>
        <end position="190"/>
    </location>
</feature>
<gene>
    <name evidence="5" type="ORF">GCM10009038_25290</name>
</gene>
<evidence type="ECO:0000256" key="3">
    <source>
        <dbReference type="RuleBase" id="RU000363"/>
    </source>
</evidence>
<sequence>MSQPSPVAFITGATSGFGRATAKRFADAGWALVLTGRRQERLADVERELGGIVPVHTAPLDVRDRAQVEAVVAALPSTFQSVKVLVNNAGLALGAGPAQEASLDDWQTVVDTNVTGLLNVTRTLLPTLIEVGRGAAIINLSSTAALWPYPGSHVYGASKAFVNQFSYNLRCDLKGTGVRVTDIAPGMAETEFTLVRMKGDQKAHDNLYGGVEPIQPEDVAEQIFHAATLPPHLNINRLEIMPVCQSWAGLSIERD</sequence>
<evidence type="ECO:0000259" key="4">
    <source>
        <dbReference type="SMART" id="SM00822"/>
    </source>
</evidence>
<keyword evidence="2" id="KW-0560">Oxidoreductase</keyword>
<dbReference type="InterPro" id="IPR020904">
    <property type="entry name" value="Sc_DH/Rdtase_CS"/>
</dbReference>
<organism evidence="5 6">
    <name type="scientific">Salinicola rhizosphaerae</name>
    <dbReference type="NCBI Taxonomy" id="1443141"/>
    <lineage>
        <taxon>Bacteria</taxon>
        <taxon>Pseudomonadati</taxon>
        <taxon>Pseudomonadota</taxon>
        <taxon>Gammaproteobacteria</taxon>
        <taxon>Oceanospirillales</taxon>
        <taxon>Halomonadaceae</taxon>
        <taxon>Salinicola</taxon>
    </lineage>
</organism>
<evidence type="ECO:0000313" key="5">
    <source>
        <dbReference type="EMBL" id="GHB25145.1"/>
    </source>
</evidence>
<accession>A0ABQ3E9B1</accession>
<dbReference type="PANTHER" id="PTHR42901:SF1">
    <property type="entry name" value="ALCOHOL DEHYDROGENASE"/>
    <property type="match status" value="1"/>
</dbReference>
<dbReference type="SMART" id="SM00822">
    <property type="entry name" value="PKS_KR"/>
    <property type="match status" value="1"/>
</dbReference>
<dbReference type="PRINTS" id="PR00081">
    <property type="entry name" value="GDHRDH"/>
</dbReference>
<protein>
    <submittedName>
        <fullName evidence="5">NAD(P)-dependent oxidoreductase</fullName>
    </submittedName>
</protein>
<dbReference type="InterPro" id="IPR036291">
    <property type="entry name" value="NAD(P)-bd_dom_sf"/>
</dbReference>
<comment type="caution">
    <text evidence="5">The sequence shown here is derived from an EMBL/GenBank/DDBJ whole genome shotgun (WGS) entry which is preliminary data.</text>
</comment>
<keyword evidence="6" id="KW-1185">Reference proteome</keyword>
<dbReference type="InterPro" id="IPR002347">
    <property type="entry name" value="SDR_fam"/>
</dbReference>